<accession>A0A6N4X3A1</accession>
<evidence type="ECO:0000256" key="1">
    <source>
        <dbReference type="SAM" id="Coils"/>
    </source>
</evidence>
<dbReference type="PANTHER" id="PTHR30438:SF2">
    <property type="entry name" value="MEMBRANE PROTEIN"/>
    <property type="match status" value="1"/>
</dbReference>
<keyword evidence="1" id="KW-0175">Coiled coil</keyword>
<dbReference type="PROSITE" id="PS51257">
    <property type="entry name" value="PROKAR_LIPOPROTEIN"/>
    <property type="match status" value="1"/>
</dbReference>
<evidence type="ECO:0000313" key="4">
    <source>
        <dbReference type="Proteomes" id="UP000445144"/>
    </source>
</evidence>
<dbReference type="PANTHER" id="PTHR30438">
    <property type="entry name" value="36 KDA ANTIGEN-RELATED"/>
    <property type="match status" value="1"/>
</dbReference>
<protein>
    <submittedName>
        <fullName evidence="3">Multidrug resistance protein MdtN</fullName>
    </submittedName>
</protein>
<evidence type="ECO:0000313" key="3">
    <source>
        <dbReference type="EMBL" id="CAA7194412.1"/>
    </source>
</evidence>
<name>A0A6N4X3A1_9FLAO</name>
<dbReference type="SUPFAM" id="SSF111369">
    <property type="entry name" value="HlyD-like secretion proteins"/>
    <property type="match status" value="1"/>
</dbReference>
<gene>
    <name evidence="3" type="primary">mdtN</name>
    <name evidence="3" type="ORF">CHRY9293_00725</name>
</gene>
<dbReference type="EMBL" id="CACVBR010000004">
    <property type="protein sequence ID" value="CAA7194412.1"/>
    <property type="molecule type" value="Genomic_DNA"/>
</dbReference>
<dbReference type="Proteomes" id="UP000445144">
    <property type="component" value="Unassembled WGS sequence"/>
</dbReference>
<dbReference type="AlphaFoldDB" id="A0A6N4X3A1"/>
<sequence>MMQKNIFLLFIVLYVFTACEKKKERLNDSEGKAKKEVISFAPKVTGRILKIYVSEGQFIKKGDTLALLDVPEVSAKIAQAQGAVSAATAQEQMAKNGATTDQLKQLQAKYKGLREQYEFAQKSFKRASNMYRDSLMSPQAYDEVYAKLQGAKAQYDAVIAEQDDVKRGTRFEKVEMASGQASQAKGALQEANVAYSERYIIATNDMEVETISLNVGELATAGYALFNGYIPESTYFRFTIPESEILKYKKGQTVTIEVVYNKENIQGVISYIKQLTRYADITTAYPDYQLQDAIYEIKVKPNDIHKSKDILVNANVILK</sequence>
<dbReference type="GO" id="GO:0005886">
    <property type="term" value="C:plasma membrane"/>
    <property type="evidence" value="ECO:0007669"/>
    <property type="project" value="TreeGrafter"/>
</dbReference>
<feature type="coiled-coil region" evidence="1">
    <location>
        <begin position="89"/>
        <end position="123"/>
    </location>
</feature>
<dbReference type="Gene3D" id="1.10.287.470">
    <property type="entry name" value="Helix hairpin bin"/>
    <property type="match status" value="1"/>
</dbReference>
<dbReference type="InterPro" id="IPR058625">
    <property type="entry name" value="MdtA-like_BSH"/>
</dbReference>
<dbReference type="Pfam" id="PF25917">
    <property type="entry name" value="BSH_RND"/>
    <property type="match status" value="1"/>
</dbReference>
<organism evidence="3 4">
    <name type="scientific">Chryseobacterium potabilaquae</name>
    <dbReference type="NCBI Taxonomy" id="2675057"/>
    <lineage>
        <taxon>Bacteria</taxon>
        <taxon>Pseudomonadati</taxon>
        <taxon>Bacteroidota</taxon>
        <taxon>Flavobacteriia</taxon>
        <taxon>Flavobacteriales</taxon>
        <taxon>Weeksellaceae</taxon>
        <taxon>Chryseobacterium group</taxon>
        <taxon>Chryseobacterium</taxon>
    </lineage>
</organism>
<reference evidence="3 4" key="1">
    <citation type="submission" date="2020-01" db="EMBL/GenBank/DDBJ databases">
        <authorList>
            <person name="Rodrigo-Torres L."/>
            <person name="Arahal R. D."/>
            <person name="Lucena T."/>
        </authorList>
    </citation>
    <scope>NUCLEOTIDE SEQUENCE [LARGE SCALE GENOMIC DNA]</scope>
    <source>
        <strain evidence="3 4">CECT 9293</strain>
    </source>
</reference>
<dbReference type="Gene3D" id="2.40.50.100">
    <property type="match status" value="1"/>
</dbReference>
<keyword evidence="4" id="KW-1185">Reference proteome</keyword>
<proteinExistence type="predicted"/>
<feature type="domain" description="Multidrug resistance protein MdtA-like barrel-sandwich hybrid" evidence="2">
    <location>
        <begin position="38"/>
        <end position="98"/>
    </location>
</feature>
<evidence type="ECO:0000259" key="2">
    <source>
        <dbReference type="Pfam" id="PF25917"/>
    </source>
</evidence>